<evidence type="ECO:0000256" key="1">
    <source>
        <dbReference type="SAM" id="MobiDB-lite"/>
    </source>
</evidence>
<evidence type="ECO:0000313" key="2">
    <source>
        <dbReference type="EMBL" id="OWZ07103.1"/>
    </source>
</evidence>
<dbReference type="OrthoDB" id="127649at2759"/>
<feature type="compositionally biased region" description="Polar residues" evidence="1">
    <location>
        <begin position="71"/>
        <end position="81"/>
    </location>
</feature>
<feature type="region of interest" description="Disordered" evidence="1">
    <location>
        <begin position="69"/>
        <end position="126"/>
    </location>
</feature>
<dbReference type="EMBL" id="NBNE01003674">
    <property type="protein sequence ID" value="OWZ07103.1"/>
    <property type="molecule type" value="Genomic_DNA"/>
</dbReference>
<name>A0A225VNU6_9STRA</name>
<accession>A0A225VNU6</accession>
<reference evidence="3" key="1">
    <citation type="submission" date="2017-03" db="EMBL/GenBank/DDBJ databases">
        <title>Phytopthora megakarya and P. palmivora, two closely related causual agents of cacao black pod achieved similar genome size and gene model numbers by different mechanisms.</title>
        <authorList>
            <person name="Ali S."/>
            <person name="Shao J."/>
            <person name="Larry D.J."/>
            <person name="Kronmiller B."/>
            <person name="Shen D."/>
            <person name="Strem M.D."/>
            <person name="Melnick R.L."/>
            <person name="Guiltinan M.J."/>
            <person name="Tyler B.M."/>
            <person name="Meinhardt L.W."/>
            <person name="Bailey B.A."/>
        </authorList>
    </citation>
    <scope>NUCLEOTIDE SEQUENCE [LARGE SCALE GENOMIC DNA]</scope>
    <source>
        <strain evidence="3">zdho120</strain>
    </source>
</reference>
<organism evidence="2 3">
    <name type="scientific">Phytophthora megakarya</name>
    <dbReference type="NCBI Taxonomy" id="4795"/>
    <lineage>
        <taxon>Eukaryota</taxon>
        <taxon>Sar</taxon>
        <taxon>Stramenopiles</taxon>
        <taxon>Oomycota</taxon>
        <taxon>Peronosporomycetes</taxon>
        <taxon>Peronosporales</taxon>
        <taxon>Peronosporaceae</taxon>
        <taxon>Phytophthora</taxon>
    </lineage>
</organism>
<feature type="region of interest" description="Disordered" evidence="1">
    <location>
        <begin position="172"/>
        <end position="194"/>
    </location>
</feature>
<dbReference type="Proteomes" id="UP000198211">
    <property type="component" value="Unassembled WGS sequence"/>
</dbReference>
<evidence type="ECO:0000313" key="3">
    <source>
        <dbReference type="Proteomes" id="UP000198211"/>
    </source>
</evidence>
<sequence length="194" mass="22543">MFSSWDLVLPRFWYPISSMEQSMMQLEHMSDLMSRSHFPFDTSSGILPVPLWLDDGDFFQDLCMTHEHQPAAQSGKENSISTDRDNIPTRKLRTLSTTTTRKQGHEAEPNCQQTHNASCGPDPTPTDSYKEYRHDFSSYSFSNSFMFNDKGWRMTNTRRRYDDSTGRLKAVHEREVDGKKLRSTWNRMGPDDEG</sequence>
<protein>
    <submittedName>
        <fullName evidence="2">Uncharacterized protein</fullName>
    </submittedName>
</protein>
<proteinExistence type="predicted"/>
<keyword evidence="3" id="KW-1185">Reference proteome</keyword>
<gene>
    <name evidence="2" type="ORF">PHMEG_00020550</name>
</gene>
<dbReference type="AlphaFoldDB" id="A0A225VNU6"/>
<comment type="caution">
    <text evidence="2">The sequence shown here is derived from an EMBL/GenBank/DDBJ whole genome shotgun (WGS) entry which is preliminary data.</text>
</comment>